<dbReference type="PANTHER" id="PTHR21261:SF2">
    <property type="entry name" value="GH04238P-RELATED"/>
    <property type="match status" value="1"/>
</dbReference>
<keyword evidence="4" id="KW-1185">Reference proteome</keyword>
<dbReference type="InterPro" id="IPR013783">
    <property type="entry name" value="Ig-like_fold"/>
</dbReference>
<sequence length="275" mass="31442">MFVIFDNDKSDENLVSVSSVRIISMRVPEVLQYGTREAVTLDCDYITKNVTGLVVKWFFSDRSQPVYQWIPPQKPQALGILKNKLDLNYKISHNPYTQHRALRIVQPSTELTGNYTCVVSTFLAEDERTRPMTIFVPEKRFDMIMDRLSDGYLNIICSVEGVFPQPELVILAGNRPLNAKSSLNMIDGRYTALTSAVVKIDYLPPTVEILCDMQVPLANYFSRKRDIFYRDPPPTTLDPPGTSNSQFAKDDGHSTQCRLTLIIVMLFMYFSLRYS</sequence>
<dbReference type="InterPro" id="IPR007110">
    <property type="entry name" value="Ig-like_dom"/>
</dbReference>
<reference evidence="3" key="1">
    <citation type="submission" date="2021-02" db="EMBL/GenBank/DDBJ databases">
        <authorList>
            <person name="Steward A R."/>
        </authorList>
    </citation>
    <scope>NUCLEOTIDE SEQUENCE</scope>
</reference>
<dbReference type="InterPro" id="IPR036179">
    <property type="entry name" value="Ig-like_dom_sf"/>
</dbReference>
<name>A0A821S7G8_9NEOP</name>
<dbReference type="Proteomes" id="UP000663880">
    <property type="component" value="Unassembled WGS sequence"/>
</dbReference>
<dbReference type="AlphaFoldDB" id="A0A821S7G8"/>
<dbReference type="SUPFAM" id="SSF48726">
    <property type="entry name" value="Immunoglobulin"/>
    <property type="match status" value="1"/>
</dbReference>
<evidence type="ECO:0000313" key="4">
    <source>
        <dbReference type="Proteomes" id="UP000663880"/>
    </source>
</evidence>
<accession>A0A821S7G8</accession>
<dbReference type="Gene3D" id="2.60.40.10">
    <property type="entry name" value="Immunoglobulins"/>
    <property type="match status" value="1"/>
</dbReference>
<dbReference type="OrthoDB" id="6478865at2759"/>
<evidence type="ECO:0000259" key="2">
    <source>
        <dbReference type="PROSITE" id="PS50835"/>
    </source>
</evidence>
<dbReference type="PANTHER" id="PTHR21261">
    <property type="entry name" value="BEAT PROTEIN"/>
    <property type="match status" value="1"/>
</dbReference>
<dbReference type="EMBL" id="CAJOBZ010000017">
    <property type="protein sequence ID" value="CAF4853814.1"/>
    <property type="molecule type" value="Genomic_DNA"/>
</dbReference>
<gene>
    <name evidence="3" type="ORF">PMACD_LOCUS7293</name>
</gene>
<evidence type="ECO:0000313" key="3">
    <source>
        <dbReference type="EMBL" id="CAF4853814.1"/>
    </source>
</evidence>
<feature type="domain" description="Ig-like" evidence="2">
    <location>
        <begin position="28"/>
        <end position="133"/>
    </location>
</feature>
<dbReference type="PROSITE" id="PS50835">
    <property type="entry name" value="IG_LIKE"/>
    <property type="match status" value="1"/>
</dbReference>
<feature type="region of interest" description="Disordered" evidence="1">
    <location>
        <begin position="232"/>
        <end position="251"/>
    </location>
</feature>
<organism evidence="3 4">
    <name type="scientific">Pieris macdunnoughi</name>
    <dbReference type="NCBI Taxonomy" id="345717"/>
    <lineage>
        <taxon>Eukaryota</taxon>
        <taxon>Metazoa</taxon>
        <taxon>Ecdysozoa</taxon>
        <taxon>Arthropoda</taxon>
        <taxon>Hexapoda</taxon>
        <taxon>Insecta</taxon>
        <taxon>Pterygota</taxon>
        <taxon>Neoptera</taxon>
        <taxon>Endopterygota</taxon>
        <taxon>Lepidoptera</taxon>
        <taxon>Glossata</taxon>
        <taxon>Ditrysia</taxon>
        <taxon>Papilionoidea</taxon>
        <taxon>Pieridae</taxon>
        <taxon>Pierinae</taxon>
        <taxon>Pieris</taxon>
    </lineage>
</organism>
<comment type="caution">
    <text evidence="3">The sequence shown here is derived from an EMBL/GenBank/DDBJ whole genome shotgun (WGS) entry which is preliminary data.</text>
</comment>
<proteinExistence type="predicted"/>
<protein>
    <recommendedName>
        <fullName evidence="2">Ig-like domain-containing protein</fullName>
    </recommendedName>
</protein>
<evidence type="ECO:0000256" key="1">
    <source>
        <dbReference type="SAM" id="MobiDB-lite"/>
    </source>
</evidence>